<keyword evidence="5" id="KW-0663">Pyridoxal phosphate</keyword>
<evidence type="ECO:0000256" key="3">
    <source>
        <dbReference type="ARBA" id="ARBA00022576"/>
    </source>
</evidence>
<evidence type="ECO:0000256" key="2">
    <source>
        <dbReference type="ARBA" id="ARBA00007441"/>
    </source>
</evidence>
<dbReference type="SUPFAM" id="SSF53383">
    <property type="entry name" value="PLP-dependent transferases"/>
    <property type="match status" value="1"/>
</dbReference>
<dbReference type="EMBL" id="SFCI01000433">
    <property type="protein sequence ID" value="TFY79839.1"/>
    <property type="molecule type" value="Genomic_DNA"/>
</dbReference>
<evidence type="ECO:0000313" key="8">
    <source>
        <dbReference type="EMBL" id="TFY79839.1"/>
    </source>
</evidence>
<evidence type="ECO:0000256" key="4">
    <source>
        <dbReference type="ARBA" id="ARBA00022679"/>
    </source>
</evidence>
<dbReference type="Pfam" id="PF00155">
    <property type="entry name" value="Aminotran_1_2"/>
    <property type="match status" value="1"/>
</dbReference>
<dbReference type="GO" id="GO:0030170">
    <property type="term" value="F:pyridoxal phosphate binding"/>
    <property type="evidence" value="ECO:0007669"/>
    <property type="project" value="InterPro"/>
</dbReference>
<comment type="caution">
    <text evidence="8">The sequence shown here is derived from an EMBL/GenBank/DDBJ whole genome shotgun (WGS) entry which is preliminary data.</text>
</comment>
<sequence>MSLEKRPKSIDLAHHLSEVARKRNVSPLKGLQKYFNNDDLISLAGGMPTPAYFPFVNIGADVLNSESFSLDPTRSSAAQDKSLFVSWLLSMLGSGGPDSERTTRISVPKAPSDEDGGLNLSEALQYGAATGMDPTQEFIQSFTARVYRPGYSDFATLVHGGNTDGWSRIVTTFCNPGDTILTEEWTYPSALSAAKPYGIQVLPVGMDGEGLRADSLKDVLAAWDEGKGKRPHVLYTIPVGQNPSGATLGVNRRKEIYDVCVKYDVIIAEDDPYYYLQLGEYVPKASRIPKTQHSLDLKDENKRFLQSLEPTFLHLDYQGRVVRLDSFSKTIAPGVRLGWFTCNPLFANRLERHGEVTMQSPCGLGQSLVIKLLQTWEFDGYIRWIRVRTQRNFFLDQLSGAFDLRPTLGTQEQGAWCGRTVFTAYAKAPRTLLPDEKAFLGPAQPLFSFVPPSSGMYVWVKIHFTEKQRASHAAVQNEESLERKLWIKIADAGVLTAPGWFFSTDDDVSPTDPNVEGHMRMSFSQATDEKMKEGVDIFATQLKKFFDLD</sequence>
<dbReference type="InterPro" id="IPR015424">
    <property type="entry name" value="PyrdxlP-dep_Trfase"/>
</dbReference>
<dbReference type="Proteomes" id="UP000298061">
    <property type="component" value="Unassembled WGS sequence"/>
</dbReference>
<evidence type="ECO:0000256" key="1">
    <source>
        <dbReference type="ARBA" id="ARBA00001933"/>
    </source>
</evidence>
<proteinExistence type="inferred from homology"/>
<evidence type="ECO:0000256" key="6">
    <source>
        <dbReference type="SAM" id="MobiDB-lite"/>
    </source>
</evidence>
<name>A0A4Z0A1V9_9AGAM</name>
<protein>
    <recommendedName>
        <fullName evidence="7">Aminotransferase class I/classII large domain-containing protein</fullName>
    </recommendedName>
</protein>
<comment type="similarity">
    <text evidence="2">Belongs to the class-I pyridoxal-phosphate-dependent aminotransferase family.</text>
</comment>
<keyword evidence="3" id="KW-0032">Aminotransferase</keyword>
<accession>A0A4Z0A1V9</accession>
<dbReference type="InterPro" id="IPR004839">
    <property type="entry name" value="Aminotransferase_I/II_large"/>
</dbReference>
<dbReference type="PANTHER" id="PTHR42790:SF1">
    <property type="entry name" value="AROMATIC AMINO ACID AMINOTRANSFERASE, HYPOTHETICAL (EUROFUNG)"/>
    <property type="match status" value="1"/>
</dbReference>
<feature type="domain" description="Aminotransferase class I/classII large" evidence="7">
    <location>
        <begin position="155"/>
        <end position="396"/>
    </location>
</feature>
<dbReference type="PANTHER" id="PTHR42790">
    <property type="entry name" value="AMINOTRANSFERASE"/>
    <property type="match status" value="1"/>
</dbReference>
<dbReference type="InterPro" id="IPR015421">
    <property type="entry name" value="PyrdxlP-dep_Trfase_major"/>
</dbReference>
<dbReference type="AlphaFoldDB" id="A0A4Z0A1V9"/>
<organism evidence="8 9">
    <name type="scientific">Hericium alpestre</name>
    <dbReference type="NCBI Taxonomy" id="135208"/>
    <lineage>
        <taxon>Eukaryota</taxon>
        <taxon>Fungi</taxon>
        <taxon>Dikarya</taxon>
        <taxon>Basidiomycota</taxon>
        <taxon>Agaricomycotina</taxon>
        <taxon>Agaricomycetes</taxon>
        <taxon>Russulales</taxon>
        <taxon>Hericiaceae</taxon>
        <taxon>Hericium</taxon>
    </lineage>
</organism>
<dbReference type="OrthoDB" id="691673at2759"/>
<dbReference type="InterPro" id="IPR050859">
    <property type="entry name" value="Class-I_PLP-dep_aminotransf"/>
</dbReference>
<evidence type="ECO:0000313" key="9">
    <source>
        <dbReference type="Proteomes" id="UP000298061"/>
    </source>
</evidence>
<comment type="cofactor">
    <cofactor evidence="1">
        <name>pyridoxal 5'-phosphate</name>
        <dbReference type="ChEBI" id="CHEBI:597326"/>
    </cofactor>
</comment>
<evidence type="ECO:0000256" key="5">
    <source>
        <dbReference type="ARBA" id="ARBA00022898"/>
    </source>
</evidence>
<dbReference type="Gene3D" id="3.40.640.10">
    <property type="entry name" value="Type I PLP-dependent aspartate aminotransferase-like (Major domain)"/>
    <property type="match status" value="1"/>
</dbReference>
<keyword evidence="4" id="KW-0808">Transferase</keyword>
<evidence type="ECO:0000259" key="7">
    <source>
        <dbReference type="Pfam" id="PF00155"/>
    </source>
</evidence>
<dbReference type="STRING" id="135208.A0A4Z0A1V9"/>
<gene>
    <name evidence="8" type="ORF">EWM64_g4169</name>
</gene>
<feature type="region of interest" description="Disordered" evidence="6">
    <location>
        <begin position="95"/>
        <end position="118"/>
    </location>
</feature>
<dbReference type="CDD" id="cd00609">
    <property type="entry name" value="AAT_like"/>
    <property type="match status" value="1"/>
</dbReference>
<dbReference type="GO" id="GO:1901605">
    <property type="term" value="P:alpha-amino acid metabolic process"/>
    <property type="evidence" value="ECO:0007669"/>
    <property type="project" value="TreeGrafter"/>
</dbReference>
<keyword evidence="9" id="KW-1185">Reference proteome</keyword>
<dbReference type="GO" id="GO:0008483">
    <property type="term" value="F:transaminase activity"/>
    <property type="evidence" value="ECO:0007669"/>
    <property type="project" value="UniProtKB-KW"/>
</dbReference>
<reference evidence="8 9" key="1">
    <citation type="submission" date="2019-02" db="EMBL/GenBank/DDBJ databases">
        <title>Genome sequencing of the rare red list fungi Hericium alpestre (H. flagellum).</title>
        <authorList>
            <person name="Buettner E."/>
            <person name="Kellner H."/>
        </authorList>
    </citation>
    <scope>NUCLEOTIDE SEQUENCE [LARGE SCALE GENOMIC DNA]</scope>
    <source>
        <strain evidence="8 9">DSM 108284</strain>
    </source>
</reference>